<name>A0ABX7L5Q9_9BACL</name>
<dbReference type="SMART" id="SM00507">
    <property type="entry name" value="HNHc"/>
    <property type="match status" value="1"/>
</dbReference>
<dbReference type="InterPro" id="IPR003615">
    <property type="entry name" value="HNH_nuc"/>
</dbReference>
<organism evidence="2 3">
    <name type="scientific">Paenibacillus tianjinensis</name>
    <dbReference type="NCBI Taxonomy" id="2810347"/>
    <lineage>
        <taxon>Bacteria</taxon>
        <taxon>Bacillati</taxon>
        <taxon>Bacillota</taxon>
        <taxon>Bacilli</taxon>
        <taxon>Bacillales</taxon>
        <taxon>Paenibacillaceae</taxon>
        <taxon>Paenibacillus</taxon>
    </lineage>
</organism>
<evidence type="ECO:0000259" key="1">
    <source>
        <dbReference type="SMART" id="SM00507"/>
    </source>
</evidence>
<dbReference type="Proteomes" id="UP000663452">
    <property type="component" value="Chromosome"/>
</dbReference>
<gene>
    <name evidence="2" type="ORF">JRJ22_19430</name>
</gene>
<dbReference type="InterPro" id="IPR002711">
    <property type="entry name" value="HNH"/>
</dbReference>
<keyword evidence="2" id="KW-0255">Endonuclease</keyword>
<dbReference type="RefSeq" id="WP_206101070.1">
    <property type="nucleotide sequence ID" value="NZ_CP070969.1"/>
</dbReference>
<dbReference type="Pfam" id="PF01844">
    <property type="entry name" value="HNH"/>
    <property type="match status" value="1"/>
</dbReference>
<evidence type="ECO:0000313" key="2">
    <source>
        <dbReference type="EMBL" id="QSF43437.1"/>
    </source>
</evidence>
<dbReference type="CDD" id="cd00085">
    <property type="entry name" value="HNHc"/>
    <property type="match status" value="1"/>
</dbReference>
<proteinExistence type="predicted"/>
<feature type="domain" description="HNH nuclease" evidence="1">
    <location>
        <begin position="126"/>
        <end position="182"/>
    </location>
</feature>
<dbReference type="GO" id="GO:0004519">
    <property type="term" value="F:endonuclease activity"/>
    <property type="evidence" value="ECO:0007669"/>
    <property type="project" value="UniProtKB-KW"/>
</dbReference>
<dbReference type="Gene3D" id="1.10.30.50">
    <property type="match status" value="1"/>
</dbReference>
<keyword evidence="2" id="KW-0378">Hydrolase</keyword>
<dbReference type="EMBL" id="CP070969">
    <property type="protein sequence ID" value="QSF43437.1"/>
    <property type="molecule type" value="Genomic_DNA"/>
</dbReference>
<keyword evidence="3" id="KW-1185">Reference proteome</keyword>
<sequence>MTYEECHKIIDGVDHKLCNICIEWFPCNNDFYYLNSKNMMDGHYPYCKKCGVEKACRRQKEQGELALRYRKDHYQKNKESTLKTNKKWRDVNKDKVKDIIKKFYDQNPEKHKEYHDNHHKHIIDNHEWDECRIYFNFRCAYCGKTWEQNKKETKKGLHKEHVDDDGANDLSNCVPACRDCNSNKWCYDFESWYSEDNPIYSLDRKRKILKWINEDHKKYIINYEYKS</sequence>
<keyword evidence="2" id="KW-0540">Nuclease</keyword>
<reference evidence="2 3" key="1">
    <citation type="submission" date="2021-02" db="EMBL/GenBank/DDBJ databases">
        <title>Paenibacillus tianjinensis sp. nov.</title>
        <authorList>
            <person name="Liu H."/>
        </authorList>
    </citation>
    <scope>NUCLEOTIDE SEQUENCE [LARGE SCALE GENOMIC DNA]</scope>
    <source>
        <strain evidence="2 3">TB2019</strain>
    </source>
</reference>
<evidence type="ECO:0000313" key="3">
    <source>
        <dbReference type="Proteomes" id="UP000663452"/>
    </source>
</evidence>
<protein>
    <submittedName>
        <fullName evidence="2">HNH endonuclease</fullName>
    </submittedName>
</protein>
<accession>A0ABX7L5Q9</accession>